<dbReference type="SUPFAM" id="SSF54909">
    <property type="entry name" value="Dimeric alpha+beta barrel"/>
    <property type="match status" value="1"/>
</dbReference>
<dbReference type="SMART" id="SM00344">
    <property type="entry name" value="HTH_ASNC"/>
    <property type="match status" value="1"/>
</dbReference>
<proteinExistence type="predicted"/>
<sequence>MPTPKLDRMDRRILEEIQTNGSISNLELAERVGLSPSPCARRVKLLQESGIISRQITLLDQKKLGLPISIYISVSLDNQSPDRLANFDSKITSWPEVVECSLITGSDTDYLLKVVMPDMDYYQRFLLDKLNQVAGVSGIKTSFVLRQVVQRTEMPLDHI</sequence>
<reference evidence="5" key="1">
    <citation type="submission" date="2022-08" db="EMBL/GenBank/DDBJ databases">
        <title>Catabolic pathway analysis in culturable SAR92 clade bacteria reveals their overlooked roles in DMSP degradation in coastal seas.</title>
        <authorList>
            <person name="He X."/>
            <person name="Zhang X."/>
            <person name="Zhang Y."/>
        </authorList>
    </citation>
    <scope>NUCLEOTIDE SEQUENCE</scope>
    <source>
        <strain evidence="5">H455</strain>
    </source>
</reference>
<dbReference type="PROSITE" id="PS50956">
    <property type="entry name" value="HTH_ASNC_2"/>
    <property type="match status" value="1"/>
</dbReference>
<dbReference type="InterPro" id="IPR011008">
    <property type="entry name" value="Dimeric_a/b-barrel"/>
</dbReference>
<dbReference type="PROSITE" id="PS00519">
    <property type="entry name" value="HTH_ASNC_1"/>
    <property type="match status" value="1"/>
</dbReference>
<dbReference type="Pfam" id="PF13412">
    <property type="entry name" value="HTH_24"/>
    <property type="match status" value="1"/>
</dbReference>
<evidence type="ECO:0000313" key="5">
    <source>
        <dbReference type="EMBL" id="UVW35812.1"/>
    </source>
</evidence>
<protein>
    <submittedName>
        <fullName evidence="5">Lrp/AsnC family transcriptional regulator</fullName>
    </submittedName>
</protein>
<name>A0ABY5TPP4_9GAMM</name>
<dbReference type="PANTHER" id="PTHR30154">
    <property type="entry name" value="LEUCINE-RESPONSIVE REGULATORY PROTEIN"/>
    <property type="match status" value="1"/>
</dbReference>
<dbReference type="Pfam" id="PF01037">
    <property type="entry name" value="AsnC_trans_reg"/>
    <property type="match status" value="1"/>
</dbReference>
<keyword evidence="1" id="KW-0805">Transcription regulation</keyword>
<dbReference type="SUPFAM" id="SSF46785">
    <property type="entry name" value="Winged helix' DNA-binding domain"/>
    <property type="match status" value="1"/>
</dbReference>
<dbReference type="PRINTS" id="PR00033">
    <property type="entry name" value="HTHASNC"/>
</dbReference>
<dbReference type="InterPro" id="IPR019885">
    <property type="entry name" value="Tscrpt_reg_HTH_AsnC-type_CS"/>
</dbReference>
<dbReference type="Gene3D" id="3.30.70.920">
    <property type="match status" value="1"/>
</dbReference>
<dbReference type="InterPro" id="IPR019888">
    <property type="entry name" value="Tscrpt_reg_AsnC-like"/>
</dbReference>
<organism evidence="5 6">
    <name type="scientific">SAR92 clade bacterium H455</name>
    <dbReference type="NCBI Taxonomy" id="2974818"/>
    <lineage>
        <taxon>Bacteria</taxon>
        <taxon>Pseudomonadati</taxon>
        <taxon>Pseudomonadota</taxon>
        <taxon>Gammaproteobacteria</taxon>
        <taxon>Cellvibrionales</taxon>
        <taxon>Porticoccaceae</taxon>
        <taxon>SAR92 clade</taxon>
    </lineage>
</organism>
<dbReference type="InterPro" id="IPR036390">
    <property type="entry name" value="WH_DNA-bd_sf"/>
</dbReference>
<dbReference type="InterPro" id="IPR011991">
    <property type="entry name" value="ArsR-like_HTH"/>
</dbReference>
<dbReference type="InterPro" id="IPR036388">
    <property type="entry name" value="WH-like_DNA-bd_sf"/>
</dbReference>
<dbReference type="CDD" id="cd00090">
    <property type="entry name" value="HTH_ARSR"/>
    <property type="match status" value="1"/>
</dbReference>
<dbReference type="InterPro" id="IPR019887">
    <property type="entry name" value="Tscrpt_reg_AsnC/Lrp_C"/>
</dbReference>
<feature type="domain" description="HTH asnC-type" evidence="4">
    <location>
        <begin position="6"/>
        <end position="67"/>
    </location>
</feature>
<evidence type="ECO:0000256" key="2">
    <source>
        <dbReference type="ARBA" id="ARBA00023125"/>
    </source>
</evidence>
<evidence type="ECO:0000256" key="3">
    <source>
        <dbReference type="ARBA" id="ARBA00023163"/>
    </source>
</evidence>
<dbReference type="InterPro" id="IPR000485">
    <property type="entry name" value="AsnC-type_HTH_dom"/>
</dbReference>
<evidence type="ECO:0000259" key="4">
    <source>
        <dbReference type="PROSITE" id="PS50956"/>
    </source>
</evidence>
<dbReference type="EMBL" id="CP103416">
    <property type="protein sequence ID" value="UVW35812.1"/>
    <property type="molecule type" value="Genomic_DNA"/>
</dbReference>
<keyword evidence="6" id="KW-1185">Reference proteome</keyword>
<accession>A0ABY5TPP4</accession>
<dbReference type="Proteomes" id="UP001059934">
    <property type="component" value="Chromosome"/>
</dbReference>
<keyword evidence="3" id="KW-0804">Transcription</keyword>
<gene>
    <name evidence="5" type="ORF">NYF23_04165</name>
</gene>
<keyword evidence="2" id="KW-0238">DNA-binding</keyword>
<dbReference type="Gene3D" id="1.10.10.10">
    <property type="entry name" value="Winged helix-like DNA-binding domain superfamily/Winged helix DNA-binding domain"/>
    <property type="match status" value="1"/>
</dbReference>
<dbReference type="PANTHER" id="PTHR30154:SF34">
    <property type="entry name" value="TRANSCRIPTIONAL REGULATOR AZLB"/>
    <property type="match status" value="1"/>
</dbReference>
<evidence type="ECO:0000256" key="1">
    <source>
        <dbReference type="ARBA" id="ARBA00023015"/>
    </source>
</evidence>
<evidence type="ECO:0000313" key="6">
    <source>
        <dbReference type="Proteomes" id="UP001059934"/>
    </source>
</evidence>